<reference evidence="2 3" key="1">
    <citation type="submission" date="2020-07" db="EMBL/GenBank/DDBJ databases">
        <title>Sequencing the genomes of 1000 actinobacteria strains.</title>
        <authorList>
            <person name="Klenk H.-P."/>
        </authorList>
    </citation>
    <scope>NUCLEOTIDE SEQUENCE [LARGE SCALE GENOMIC DNA]</scope>
    <source>
        <strain evidence="2 3">DSM 22185</strain>
    </source>
</reference>
<comment type="caution">
    <text evidence="2">The sequence shown here is derived from an EMBL/GenBank/DDBJ whole genome shotgun (WGS) entry which is preliminary data.</text>
</comment>
<evidence type="ECO:0000313" key="2">
    <source>
        <dbReference type="EMBL" id="NYD53483.1"/>
    </source>
</evidence>
<gene>
    <name evidence="2" type="ORF">BKA02_000538</name>
</gene>
<organism evidence="2 3">
    <name type="scientific">Microbacterium pseudoresistens</name>
    <dbReference type="NCBI Taxonomy" id="640634"/>
    <lineage>
        <taxon>Bacteria</taxon>
        <taxon>Bacillati</taxon>
        <taxon>Actinomycetota</taxon>
        <taxon>Actinomycetes</taxon>
        <taxon>Micrococcales</taxon>
        <taxon>Microbacteriaceae</taxon>
        <taxon>Microbacterium</taxon>
    </lineage>
</organism>
<protein>
    <submittedName>
        <fullName evidence="2">Putative ArsR family transcriptional regulator</fullName>
    </submittedName>
</protein>
<dbReference type="InterPro" id="IPR036388">
    <property type="entry name" value="WH-like_DNA-bd_sf"/>
</dbReference>
<dbReference type="AlphaFoldDB" id="A0A7Y9JMF6"/>
<dbReference type="InterPro" id="IPR036390">
    <property type="entry name" value="WH_DNA-bd_sf"/>
</dbReference>
<sequence>MENNPGGSGRERVLAALESRMRTIPELVHETGLHENTVRGHLERLRAEGLIRRERQDPDGRGRPAWRWSLIDARDADPALGLVVALAESLSDAAADPSARARAAGVAWGRRLAAQRAEQDGPALVAAVMQDQGFAPEKQDAPGADDSRRMRLLRCPLLAAARGRTDTVCAVHEGLVEGLLRARDDAGRAMLAPFAAVGGACALSLRDAS</sequence>
<dbReference type="GO" id="GO:0003700">
    <property type="term" value="F:DNA-binding transcription factor activity"/>
    <property type="evidence" value="ECO:0007669"/>
    <property type="project" value="InterPro"/>
</dbReference>
<dbReference type="EMBL" id="JACCBH010000001">
    <property type="protein sequence ID" value="NYD53483.1"/>
    <property type="molecule type" value="Genomic_DNA"/>
</dbReference>
<proteinExistence type="predicted"/>
<dbReference type="InterPro" id="IPR001845">
    <property type="entry name" value="HTH_ArsR_DNA-bd_dom"/>
</dbReference>
<dbReference type="Gene3D" id="1.10.10.10">
    <property type="entry name" value="Winged helix-like DNA-binding domain superfamily/Winged helix DNA-binding domain"/>
    <property type="match status" value="1"/>
</dbReference>
<dbReference type="CDD" id="cd00090">
    <property type="entry name" value="HTH_ARSR"/>
    <property type="match status" value="1"/>
</dbReference>
<accession>A0A7Y9JMF6</accession>
<dbReference type="RefSeq" id="WP_179431062.1">
    <property type="nucleotide sequence ID" value="NZ_BAABLC010000005.1"/>
</dbReference>
<feature type="domain" description="HTH arsR-type" evidence="1">
    <location>
        <begin position="9"/>
        <end position="52"/>
    </location>
</feature>
<dbReference type="Proteomes" id="UP000552045">
    <property type="component" value="Unassembled WGS sequence"/>
</dbReference>
<evidence type="ECO:0000259" key="1">
    <source>
        <dbReference type="Pfam" id="PF01022"/>
    </source>
</evidence>
<dbReference type="SUPFAM" id="SSF46785">
    <property type="entry name" value="Winged helix' DNA-binding domain"/>
    <property type="match status" value="1"/>
</dbReference>
<name>A0A7Y9JMF6_9MICO</name>
<evidence type="ECO:0000313" key="3">
    <source>
        <dbReference type="Proteomes" id="UP000552045"/>
    </source>
</evidence>
<dbReference type="Pfam" id="PF01022">
    <property type="entry name" value="HTH_5"/>
    <property type="match status" value="1"/>
</dbReference>
<keyword evidence="3" id="KW-1185">Reference proteome</keyword>
<dbReference type="InterPro" id="IPR011991">
    <property type="entry name" value="ArsR-like_HTH"/>
</dbReference>